<proteinExistence type="predicted"/>
<dbReference type="EMBL" id="JACIJP010000001">
    <property type="protein sequence ID" value="MBB6123116.1"/>
    <property type="molecule type" value="Genomic_DNA"/>
</dbReference>
<sequence length="1397" mass="147461">MTTENDIPEVKPRRRGQRWQAVVLAALLLVLALVAGAGVWLDSQSGHRFIVGRIAGMAPQSGLRIGIGSIEGSIYRRAELRDVRLSDPGGVFLSAPRVRLEWWPLSWLSNRLDIDELTIPDARLHKMPRFNPSKVRGPLLPDFDIRLMALRVDRLRIDPGIAGPGEVLAISGDADVRSGRAVLDLNARALKGDDRLVLALDSRPDDNRFDIDLTINAPAGGVLAAMAGLKQDANLRVRGDGDWRNWNGSLVATLDRQPAAGFALGARSGVYMVRGTVEGSAIAGTGMLARMTAPQMAIDAQGTFADRLLFGRLEARSRAVSLHLDGGIDLRRSRYDNLTADVRLAQPSALFRNMAARNLLGRARLDGAFSDASFEYLFRADQLAFGRTVLHGVKAKGAGRLAGADAQDRPRATIIPVDLVAARVDGQGELVGSILRNFHLTGTLQKLGNVITSGPLKLRSDKLNGQLVALFDLKSGRYDLALGGDIRGLTIPGLGVVDVTSRIKAVPGARGAFGLTGAVEAKMRRLDNGFLRTLGGGLPVARSSIALGPNGQLVMRGLSVRAPLLVLNGEGVRFPDGTVRLSGSGRHARYGALRLLLTGKLDRPKVDLLLARPMDAAGLRDVHVLLDPDAQGYRYTAQGGSTLGPFTSQGRILLPTGGQTVIAVDQLAVGGVTGQGRIVPVADGLQGQIDVAGQVAGSIQLQPIDHIQVITANLTARDAQFAGPAVIAVRRGTLQATLKLDPAGTYVDATVRANGVQVGGFRVNRLAANARLVDGAGQVRASVSGQRGRLFDLQILADVTPDRVNLQASGTLDRQAIRLTRAARFHKEADGGWRLDPATILYRGGSMVVGGRLGGGATTIDLVVDKMPLSVLDLSNSDLGLGGLATGRLAFTWETGAAPTGAVSVRIRGLTRSGTAVTSTPVDIGLNAQLTHQRMALRAVAETGGKTIGRAQALLSPLGDGGLLERLRNAPLRAQLRYNGPADMLWRLSGVEIIDLGGPVTIVANVQGTGANPLIQGAVATNAATLDSPVTGMRLTGIRTQGRFDGSKLVLSSFTGTTRGGGSVSGQGTLDFSLGQGVGIDLALQANGAELLNRDDIGATVTGPITIRSDGNGGTIGGTLDVVRSRFTLGRAAAVAQIPELRIIERNGRRDDFDPVRRAEPWRLDIKARARNRLMVDGMGLSSEWRMNLDIGGDVANPRLIGSAEMVRGSYDFAGRRFDLTAGTIRFDGSVPTNPTLDITAEATVSDLSATIRVTGTSAQPVIAFSSVPSLPEDEVLSRILFGSSITQLSAPEALQLAAAVGSLRGSGGGLDPINTVRKAAGLDRLRILPADATTGQGTSVAVGKYITRKTYVELITDAQGYSATRIEYQVTRWLSLLGSISTLGRQSATVRVSKDY</sequence>
<evidence type="ECO:0000313" key="7">
    <source>
        <dbReference type="EMBL" id="MBB6123116.1"/>
    </source>
</evidence>
<dbReference type="GO" id="GO:0097347">
    <property type="term" value="C:TAM protein secretion complex"/>
    <property type="evidence" value="ECO:0007669"/>
    <property type="project" value="TreeGrafter"/>
</dbReference>
<keyword evidence="2 5" id="KW-0812">Transmembrane</keyword>
<keyword evidence="8" id="KW-1185">Reference proteome</keyword>
<dbReference type="Proteomes" id="UP000552700">
    <property type="component" value="Unassembled WGS sequence"/>
</dbReference>
<evidence type="ECO:0000256" key="3">
    <source>
        <dbReference type="ARBA" id="ARBA00022989"/>
    </source>
</evidence>
<evidence type="ECO:0000259" key="6">
    <source>
        <dbReference type="Pfam" id="PF04357"/>
    </source>
</evidence>
<dbReference type="GO" id="GO:0005886">
    <property type="term" value="C:plasma membrane"/>
    <property type="evidence" value="ECO:0007669"/>
    <property type="project" value="InterPro"/>
</dbReference>
<keyword evidence="4 5" id="KW-0472">Membrane</keyword>
<comment type="caution">
    <text evidence="7">The sequence shown here is derived from an EMBL/GenBank/DDBJ whole genome shotgun (WGS) entry which is preliminary data.</text>
</comment>
<dbReference type="RefSeq" id="WP_184077775.1">
    <property type="nucleotide sequence ID" value="NZ_JACIJP010000001.1"/>
</dbReference>
<reference evidence="7 8" key="1">
    <citation type="submission" date="2020-08" db="EMBL/GenBank/DDBJ databases">
        <title>Genomic Encyclopedia of Type Strains, Phase IV (KMG-IV): sequencing the most valuable type-strain genomes for metagenomic binning, comparative biology and taxonomic classification.</title>
        <authorList>
            <person name="Goeker M."/>
        </authorList>
    </citation>
    <scope>NUCLEOTIDE SEQUENCE [LARGE SCALE GENOMIC DNA]</scope>
    <source>
        <strain evidence="7 8">DSM 102255</strain>
    </source>
</reference>
<dbReference type="Pfam" id="PF04357">
    <property type="entry name" value="TamB"/>
    <property type="match status" value="1"/>
</dbReference>
<gene>
    <name evidence="7" type="ORF">FHS92_000823</name>
</gene>
<evidence type="ECO:0000256" key="4">
    <source>
        <dbReference type="ARBA" id="ARBA00023136"/>
    </source>
</evidence>
<dbReference type="GO" id="GO:0009306">
    <property type="term" value="P:protein secretion"/>
    <property type="evidence" value="ECO:0007669"/>
    <property type="project" value="InterPro"/>
</dbReference>
<evidence type="ECO:0000256" key="2">
    <source>
        <dbReference type="ARBA" id="ARBA00022692"/>
    </source>
</evidence>
<feature type="domain" description="Translocation and assembly module TamB C-terminal" evidence="6">
    <location>
        <begin position="1054"/>
        <end position="1392"/>
    </location>
</feature>
<dbReference type="PANTHER" id="PTHR36985">
    <property type="entry name" value="TRANSLOCATION AND ASSEMBLY MODULE SUBUNIT TAMB"/>
    <property type="match status" value="1"/>
</dbReference>
<evidence type="ECO:0000256" key="5">
    <source>
        <dbReference type="SAM" id="Phobius"/>
    </source>
</evidence>
<keyword evidence="3 5" id="KW-1133">Transmembrane helix</keyword>
<organism evidence="7 8">
    <name type="scientific">Sphingobium subterraneum</name>
    <dbReference type="NCBI Taxonomy" id="627688"/>
    <lineage>
        <taxon>Bacteria</taxon>
        <taxon>Pseudomonadati</taxon>
        <taxon>Pseudomonadota</taxon>
        <taxon>Alphaproteobacteria</taxon>
        <taxon>Sphingomonadales</taxon>
        <taxon>Sphingomonadaceae</taxon>
        <taxon>Sphingobium</taxon>
    </lineage>
</organism>
<feature type="transmembrane region" description="Helical" evidence="5">
    <location>
        <begin position="21"/>
        <end position="41"/>
    </location>
</feature>
<dbReference type="PANTHER" id="PTHR36985:SF1">
    <property type="entry name" value="TRANSLOCATION AND ASSEMBLY MODULE SUBUNIT TAMB"/>
    <property type="match status" value="1"/>
</dbReference>
<evidence type="ECO:0000313" key="8">
    <source>
        <dbReference type="Proteomes" id="UP000552700"/>
    </source>
</evidence>
<evidence type="ECO:0000256" key="1">
    <source>
        <dbReference type="ARBA" id="ARBA00004167"/>
    </source>
</evidence>
<dbReference type="InterPro" id="IPR007452">
    <property type="entry name" value="TamB_C"/>
</dbReference>
<protein>
    <submittedName>
        <fullName evidence="7">Translocation and assembly module TamB</fullName>
    </submittedName>
</protein>
<accession>A0A841J0R8</accession>
<comment type="subcellular location">
    <subcellularLocation>
        <location evidence="1">Membrane</location>
        <topology evidence="1">Single-pass membrane protein</topology>
    </subcellularLocation>
</comment>
<name>A0A841J0R8_9SPHN</name>